<proteinExistence type="evidence at transcript level"/>
<reference evidence="2" key="4">
    <citation type="journal article" date="2001" name="Nature">
        <title>Functional annotation of a full-length mouse cDNA collection.</title>
        <authorList>
            <consortium name="The RIKEN Genome Exploration Research Group Phase II Team and the FANTOM Consortium"/>
        </authorList>
    </citation>
    <scope>NUCLEOTIDE SEQUENCE</scope>
    <source>
        <strain evidence="2">C57BL/6J</strain>
        <tissue evidence="2">Olfactory brain</tissue>
    </source>
</reference>
<reference evidence="2" key="1">
    <citation type="journal article" date="1999" name="Methods Enzymol.">
        <title>High-efficiency full-length cDNA cloning.</title>
        <authorList>
            <person name="Carninci P."/>
            <person name="Hayashizaki Y."/>
        </authorList>
    </citation>
    <scope>NUCLEOTIDE SEQUENCE</scope>
    <source>
        <strain evidence="2">C57BL/6J</strain>
        <tissue evidence="2">Olfactory brain</tissue>
    </source>
</reference>
<protein>
    <submittedName>
        <fullName evidence="2">Uncharacterized protein</fullName>
    </submittedName>
</protein>
<dbReference type="AlphaFoldDB" id="Q3UYA0"/>
<evidence type="ECO:0000256" key="1">
    <source>
        <dbReference type="SAM" id="MobiDB-lite"/>
    </source>
</evidence>
<evidence type="ECO:0000313" key="3">
    <source>
        <dbReference type="MGI" id="MGI:1917744"/>
    </source>
</evidence>
<reference evidence="2" key="5">
    <citation type="journal article" date="2002" name="Nature">
        <title>Analysis of the mouse transcriptome based on functional annotation of 60,770 full-length cDNAs.</title>
        <authorList>
            <consortium name="The FANTOM Consortium and the RIKEN Genome Exploration Research Group Phase I and II Team"/>
        </authorList>
    </citation>
    <scope>NUCLEOTIDE SEQUENCE</scope>
    <source>
        <strain evidence="2">C57BL/6J</strain>
        <tissue evidence="2">Olfactory brain</tissue>
    </source>
</reference>
<reference evidence="2" key="6">
    <citation type="submission" date="2004-03" db="EMBL/GenBank/DDBJ databases">
        <authorList>
            <person name="Arakawa T."/>
            <person name="Carninci P."/>
            <person name="Fukuda S."/>
            <person name="Hashizume W."/>
            <person name="Hayashida K."/>
            <person name="Hori F."/>
            <person name="Iida J."/>
            <person name="Imamura K."/>
            <person name="Imotani K."/>
            <person name="Itoh M."/>
            <person name="Kanagawa S."/>
            <person name="Kawai J."/>
            <person name="Kojima M."/>
            <person name="Konno H."/>
            <person name="Murata M."/>
            <person name="Nakamura M."/>
            <person name="Ninomiya N."/>
            <person name="Nishiyori H."/>
            <person name="Nomura K."/>
            <person name="Ohno M."/>
            <person name="Sakazume N."/>
            <person name="Sano H."/>
            <person name="Sasaki D."/>
            <person name="Shibata K."/>
            <person name="Shiraki T."/>
            <person name="Tagami M."/>
            <person name="Tagami Y."/>
            <person name="Waki K."/>
            <person name="Watahiki A."/>
            <person name="Muramatsu M."/>
            <person name="Hayashizaki Y."/>
        </authorList>
    </citation>
    <scope>NUCLEOTIDE SEQUENCE</scope>
    <source>
        <strain evidence="2">C57BL/6J</strain>
        <tissue evidence="2">Olfactory brain</tissue>
    </source>
</reference>
<evidence type="ECO:0000313" key="2">
    <source>
        <dbReference type="EMBL" id="BAE22312.1"/>
    </source>
</evidence>
<sequence>MRLGVARPSREQDLHLPASSQLQLLPEGGTQTPPPRPFRPSEKKRGVSIQQASGVLVWLKQSLEHGQFRVCLIALVWVGSPPLASPEVGHGHLRTGDQAILPNTCSPLLGNTNRHPLYPGRRALPKPPLCSAYVRSGEGSSEAALYLCLPCSHLLVAPASTSTGLQSLIG</sequence>
<name>Q3UYA0_MOUSE</name>
<reference evidence="2" key="7">
    <citation type="journal article" date="2005" name="Science">
        <title>The Transcriptional Landscape of the Mammalian Genome.</title>
        <authorList>
            <consortium name="The FANTOM Consortium"/>
            <consortium name="Riken Genome Exploration Research Group and Genome Science Group (Genome Network Project Core Group)"/>
        </authorList>
    </citation>
    <scope>NUCLEOTIDE SEQUENCE</scope>
    <source>
        <strain evidence="2">C57BL/6J</strain>
        <tissue evidence="2">Olfactory brain</tissue>
    </source>
</reference>
<accession>Q3UYA0</accession>
<dbReference type="AGR" id="MGI:1917744"/>
<feature type="region of interest" description="Disordered" evidence="1">
    <location>
        <begin position="1"/>
        <end position="46"/>
    </location>
</feature>
<reference evidence="2" key="8">
    <citation type="journal article" date="2005" name="Science">
        <title>Antisense Transcription in the Mammalian Transcriptome.</title>
        <authorList>
            <consortium name="RIKEN Genome Exploration Research Group and Genome Science Group (Genome Network Project Core Group) and the FANTOM Consortium"/>
        </authorList>
    </citation>
    <scope>NUCLEOTIDE SEQUENCE</scope>
    <source>
        <strain evidence="2">C57BL/6J</strain>
        <tissue evidence="2">Olfactory brain</tissue>
    </source>
</reference>
<reference evidence="2" key="3">
    <citation type="journal article" date="2000" name="Genome Res.">
        <title>RIKEN integrated sequence analysis (RISA) system--384-format sequencing pipeline with 384 multicapillary sequencer.</title>
        <authorList>
            <person name="Shibata K."/>
            <person name="Itoh M."/>
            <person name="Aizawa K."/>
            <person name="Nagaoka S."/>
            <person name="Sasaki N."/>
            <person name="Carninci P."/>
            <person name="Konno H."/>
            <person name="Akiyama J."/>
            <person name="Nishi K."/>
            <person name="Kitsunai T."/>
            <person name="Tashiro H."/>
            <person name="Itoh M."/>
            <person name="Sumi N."/>
            <person name="Ishii Y."/>
            <person name="Nakamura S."/>
            <person name="Hazama M."/>
            <person name="Nishine T."/>
            <person name="Harada A."/>
            <person name="Yamamoto R."/>
            <person name="Matsumoto H."/>
            <person name="Sakaguchi S."/>
            <person name="Ikegami T."/>
            <person name="Kashiwagi K."/>
            <person name="Fujiwake S."/>
            <person name="Inoue K."/>
            <person name="Togawa Y."/>
            <person name="Izawa M."/>
            <person name="Ohara E."/>
            <person name="Watahiki M."/>
            <person name="Yoneda Y."/>
            <person name="Ishikawa T."/>
            <person name="Ozawa K."/>
            <person name="Tanaka T."/>
            <person name="Matsuura S."/>
            <person name="Kawai J."/>
            <person name="Okazaki Y."/>
            <person name="Muramatsu M."/>
            <person name="Inoue Y."/>
            <person name="Kira A."/>
            <person name="Hayashizaki Y."/>
        </authorList>
    </citation>
    <scope>NUCLEOTIDE SEQUENCE</scope>
    <source>
        <strain evidence="2">C57BL/6J</strain>
        <tissue evidence="2">Olfactory brain</tissue>
    </source>
</reference>
<gene>
    <name evidence="3" type="primary">5730409K12Rik</name>
</gene>
<dbReference type="EMBL" id="AK134852">
    <property type="protein sequence ID" value="BAE22312.1"/>
    <property type="molecule type" value="mRNA"/>
</dbReference>
<dbReference type="MGI" id="MGI:1917744">
    <property type="gene designation" value="5730409K12Rik"/>
</dbReference>
<reference evidence="2" key="2">
    <citation type="journal article" date="2000" name="Genome Res.">
        <title>Normalization and subtraction of cap-trapper-selected cDNAs to prepare full-length cDNA libraries for rapid discovery of new genes.</title>
        <authorList>
            <person name="Carninci P."/>
            <person name="Shibata Y."/>
            <person name="Hayatsu N."/>
            <person name="Sugahara Y."/>
            <person name="Shibata K."/>
            <person name="Itoh M."/>
            <person name="Konno H."/>
            <person name="Okazaki Y."/>
            <person name="Muramatsu M."/>
            <person name="Hayashizaki Y."/>
        </authorList>
    </citation>
    <scope>NUCLEOTIDE SEQUENCE</scope>
    <source>
        <strain evidence="2">C57BL/6J</strain>
        <tissue evidence="2">Olfactory brain</tissue>
    </source>
</reference>
<organism evidence="2">
    <name type="scientific">Mus musculus</name>
    <name type="common">Mouse</name>
    <dbReference type="NCBI Taxonomy" id="10090"/>
    <lineage>
        <taxon>Eukaryota</taxon>
        <taxon>Metazoa</taxon>
        <taxon>Chordata</taxon>
        <taxon>Craniata</taxon>
        <taxon>Vertebrata</taxon>
        <taxon>Euteleostomi</taxon>
        <taxon>Mammalia</taxon>
        <taxon>Eutheria</taxon>
        <taxon>Euarchontoglires</taxon>
        <taxon>Glires</taxon>
        <taxon>Rodentia</taxon>
        <taxon>Myomorpha</taxon>
        <taxon>Muroidea</taxon>
        <taxon>Muridae</taxon>
        <taxon>Murinae</taxon>
        <taxon>Mus</taxon>
        <taxon>Mus</taxon>
    </lineage>
</organism>